<name>A0A811JUT4_9BILA</name>
<dbReference type="Proteomes" id="UP000783686">
    <property type="component" value="Unassembled WGS sequence"/>
</dbReference>
<dbReference type="PANTHER" id="PTHR31562">
    <property type="entry name" value="PROTEIN CBG18972"/>
    <property type="match status" value="1"/>
</dbReference>
<dbReference type="InterPro" id="IPR029044">
    <property type="entry name" value="Nucleotide-diphossugar_trans"/>
</dbReference>
<organism evidence="1 2">
    <name type="scientific">Bursaphelenchus okinawaensis</name>
    <dbReference type="NCBI Taxonomy" id="465554"/>
    <lineage>
        <taxon>Eukaryota</taxon>
        <taxon>Metazoa</taxon>
        <taxon>Ecdysozoa</taxon>
        <taxon>Nematoda</taxon>
        <taxon>Chromadorea</taxon>
        <taxon>Rhabditida</taxon>
        <taxon>Tylenchina</taxon>
        <taxon>Tylenchomorpha</taxon>
        <taxon>Aphelenchoidea</taxon>
        <taxon>Aphelenchoididae</taxon>
        <taxon>Bursaphelenchus</taxon>
    </lineage>
</organism>
<dbReference type="PANTHER" id="PTHR31562:SF2">
    <property type="entry name" value="NUCLEOTIDE-DIPHOSPHO-SUGAR TRANSFERASE"/>
    <property type="match status" value="1"/>
</dbReference>
<proteinExistence type="predicted"/>
<evidence type="ECO:0008006" key="3">
    <source>
        <dbReference type="Google" id="ProtNLM"/>
    </source>
</evidence>
<keyword evidence="2" id="KW-1185">Reference proteome</keyword>
<dbReference type="OrthoDB" id="407658at2759"/>
<accession>A0A811JUT4</accession>
<sequence>MARRYLQTLLHRLSLRQKIGLILLLILLYEEYYYSKLYLEYRKFYVGTYHRNIVIDRESYGKQDVHLIVIEANYEYTSEYVLPQATLKCYTAYHNYTLVNINLVKDVQYANKCPGNDFMFRRHCVLAQYMAEHPTVPWILALDADMGVINPNRLVEEYLKTKNDIVFYDRLFNYEIMAGSFILKNNAFSRGFLMDWYSYDNKVPNSYHGTDNGAIHKVLLDKFAPESLNNEAKLCMQIWNSSKDYEDLFTFESCVRQILGNRKAFKNNEGSVEIRSNLREYWTRDGWQTDNMWSDNDFLLHGWQEKRRYRIHYWAWWVSPFAREDGFQNCGDKSKNAGQNWIYKKYTYRPVEEIQERLLNVAEESYLGYLKRLEKITELRKHLS</sequence>
<dbReference type="InterPro" id="IPR004988">
    <property type="entry name" value="DUF273"/>
</dbReference>
<evidence type="ECO:0000313" key="1">
    <source>
        <dbReference type="EMBL" id="CAD5207070.1"/>
    </source>
</evidence>
<gene>
    <name evidence="1" type="ORF">BOKJ2_LOCUS1754</name>
</gene>
<evidence type="ECO:0000313" key="2">
    <source>
        <dbReference type="Proteomes" id="UP000614601"/>
    </source>
</evidence>
<dbReference type="AlphaFoldDB" id="A0A811JUT4"/>
<dbReference type="EMBL" id="CAJFDH010000001">
    <property type="protein sequence ID" value="CAD5207070.1"/>
    <property type="molecule type" value="Genomic_DNA"/>
</dbReference>
<dbReference type="Pfam" id="PF03314">
    <property type="entry name" value="DUF273"/>
    <property type="match status" value="1"/>
</dbReference>
<dbReference type="EMBL" id="CAJFCW020000001">
    <property type="protein sequence ID" value="CAG9084217.1"/>
    <property type="molecule type" value="Genomic_DNA"/>
</dbReference>
<reference evidence="1" key="1">
    <citation type="submission" date="2020-09" db="EMBL/GenBank/DDBJ databases">
        <authorList>
            <person name="Kikuchi T."/>
        </authorList>
    </citation>
    <scope>NUCLEOTIDE SEQUENCE</scope>
    <source>
        <strain evidence="1">SH1</strain>
    </source>
</reference>
<dbReference type="Gene3D" id="3.90.550.10">
    <property type="entry name" value="Spore Coat Polysaccharide Biosynthesis Protein SpsA, Chain A"/>
    <property type="match status" value="1"/>
</dbReference>
<dbReference type="Proteomes" id="UP000614601">
    <property type="component" value="Unassembled WGS sequence"/>
</dbReference>
<protein>
    <recommendedName>
        <fullName evidence="3">Nucleotide-diphospho-sugar transferase domain-containing protein</fullName>
    </recommendedName>
</protein>
<comment type="caution">
    <text evidence="1">The sequence shown here is derived from an EMBL/GenBank/DDBJ whole genome shotgun (WGS) entry which is preliminary data.</text>
</comment>